<organism evidence="2 3">
    <name type="scientific">Crassostrea virginica</name>
    <name type="common">Eastern oyster</name>
    <dbReference type="NCBI Taxonomy" id="6565"/>
    <lineage>
        <taxon>Eukaryota</taxon>
        <taxon>Metazoa</taxon>
        <taxon>Spiralia</taxon>
        <taxon>Lophotrochozoa</taxon>
        <taxon>Mollusca</taxon>
        <taxon>Bivalvia</taxon>
        <taxon>Autobranchia</taxon>
        <taxon>Pteriomorphia</taxon>
        <taxon>Ostreida</taxon>
        <taxon>Ostreoidea</taxon>
        <taxon>Ostreidae</taxon>
        <taxon>Crassostrea</taxon>
    </lineage>
</organism>
<dbReference type="AlphaFoldDB" id="A0A8B8E4R0"/>
<keyword evidence="2" id="KW-1185">Reference proteome</keyword>
<evidence type="ECO:0000313" key="3">
    <source>
        <dbReference type="RefSeq" id="XP_022334321.1"/>
    </source>
</evidence>
<dbReference type="RefSeq" id="XP_022334321.1">
    <property type="nucleotide sequence ID" value="XM_022478613.1"/>
</dbReference>
<sequence>MYPMAMRTTTEILNITTASDTAGEDGSAWLEDGGWLVIVGFFLVVSGCFKCSVEKLKEVGECSIDACKRAGELCFRRVCDCDAWERRWGSVTTEFSQCIERNCQTLETGNVEAPPSVTTPTVSLSQLSLQTEEGSTNSRRDDEISTAVVPPPPSYDSIISDPSLPPPSYEEVMR</sequence>
<proteinExistence type="predicted"/>
<dbReference type="GeneID" id="111131194"/>
<evidence type="ECO:0000313" key="2">
    <source>
        <dbReference type="Proteomes" id="UP000694844"/>
    </source>
</evidence>
<accession>A0A8B8E4R0</accession>
<feature type="compositionally biased region" description="Polar residues" evidence="1">
    <location>
        <begin position="116"/>
        <end position="137"/>
    </location>
</feature>
<evidence type="ECO:0000256" key="1">
    <source>
        <dbReference type="SAM" id="MobiDB-lite"/>
    </source>
</evidence>
<gene>
    <name evidence="3" type="primary">LOC111131194</name>
</gene>
<dbReference type="KEGG" id="cvn:111131194"/>
<feature type="region of interest" description="Disordered" evidence="1">
    <location>
        <begin position="109"/>
        <end position="174"/>
    </location>
</feature>
<reference evidence="3" key="1">
    <citation type="submission" date="2025-08" db="UniProtKB">
        <authorList>
            <consortium name="RefSeq"/>
        </authorList>
    </citation>
    <scope>IDENTIFICATION</scope>
    <source>
        <tissue evidence="3">Whole sample</tissue>
    </source>
</reference>
<protein>
    <submittedName>
        <fullName evidence="3">Uncharacterized protein LOC111131194</fullName>
    </submittedName>
</protein>
<dbReference type="Proteomes" id="UP000694844">
    <property type="component" value="Chromosome 4"/>
</dbReference>
<name>A0A8B8E4R0_CRAVI</name>